<protein>
    <submittedName>
        <fullName evidence="2">Uncharacterized protein</fullName>
    </submittedName>
</protein>
<evidence type="ECO:0000313" key="2">
    <source>
        <dbReference type="EMBL" id="KAJ7224114.1"/>
    </source>
</evidence>
<gene>
    <name evidence="2" type="ORF">GGX14DRAFT_350824</name>
</gene>
<keyword evidence="3" id="KW-1185">Reference proteome</keyword>
<reference evidence="2" key="1">
    <citation type="submission" date="2023-03" db="EMBL/GenBank/DDBJ databases">
        <title>Massive genome expansion in bonnet fungi (Mycena s.s.) driven by repeated elements and novel gene families across ecological guilds.</title>
        <authorList>
            <consortium name="Lawrence Berkeley National Laboratory"/>
            <person name="Harder C.B."/>
            <person name="Miyauchi S."/>
            <person name="Viragh M."/>
            <person name="Kuo A."/>
            <person name="Thoen E."/>
            <person name="Andreopoulos B."/>
            <person name="Lu D."/>
            <person name="Skrede I."/>
            <person name="Drula E."/>
            <person name="Henrissat B."/>
            <person name="Morin E."/>
            <person name="Kohler A."/>
            <person name="Barry K."/>
            <person name="LaButti K."/>
            <person name="Morin E."/>
            <person name="Salamov A."/>
            <person name="Lipzen A."/>
            <person name="Mereny Z."/>
            <person name="Hegedus B."/>
            <person name="Baldrian P."/>
            <person name="Stursova M."/>
            <person name="Weitz H."/>
            <person name="Taylor A."/>
            <person name="Grigoriev I.V."/>
            <person name="Nagy L.G."/>
            <person name="Martin F."/>
            <person name="Kauserud H."/>
        </authorList>
    </citation>
    <scope>NUCLEOTIDE SEQUENCE</scope>
    <source>
        <strain evidence="2">9144</strain>
    </source>
</reference>
<keyword evidence="1" id="KW-1133">Transmembrane helix</keyword>
<dbReference type="Proteomes" id="UP001219525">
    <property type="component" value="Unassembled WGS sequence"/>
</dbReference>
<accession>A0AAD6YMP5</accession>
<proteinExistence type="predicted"/>
<comment type="caution">
    <text evidence="2">The sequence shown here is derived from an EMBL/GenBank/DDBJ whole genome shotgun (WGS) entry which is preliminary data.</text>
</comment>
<sequence length="120" mass="14071">QDTVRRIPGARLIKLGNSPGQVPSLAFKFGHQWFEYFDVSVWYNVVVCICEIVCWGLILHIESKNRDACLEALPRVNYMLTVVQNNIKFGVCPRGQCISLRRPRIRHRIRYIWWRARGAE</sequence>
<keyword evidence="1" id="KW-0472">Membrane</keyword>
<name>A0AAD6YMP5_9AGAR</name>
<evidence type="ECO:0000313" key="3">
    <source>
        <dbReference type="Proteomes" id="UP001219525"/>
    </source>
</evidence>
<dbReference type="AlphaFoldDB" id="A0AAD6YMP5"/>
<dbReference type="EMBL" id="JARJCW010000005">
    <property type="protein sequence ID" value="KAJ7224114.1"/>
    <property type="molecule type" value="Genomic_DNA"/>
</dbReference>
<keyword evidence="1" id="KW-0812">Transmembrane</keyword>
<evidence type="ECO:0000256" key="1">
    <source>
        <dbReference type="SAM" id="Phobius"/>
    </source>
</evidence>
<feature type="transmembrane region" description="Helical" evidence="1">
    <location>
        <begin position="41"/>
        <end position="61"/>
    </location>
</feature>
<feature type="non-terminal residue" evidence="2">
    <location>
        <position position="1"/>
    </location>
</feature>
<organism evidence="2 3">
    <name type="scientific">Mycena pura</name>
    <dbReference type="NCBI Taxonomy" id="153505"/>
    <lineage>
        <taxon>Eukaryota</taxon>
        <taxon>Fungi</taxon>
        <taxon>Dikarya</taxon>
        <taxon>Basidiomycota</taxon>
        <taxon>Agaricomycotina</taxon>
        <taxon>Agaricomycetes</taxon>
        <taxon>Agaricomycetidae</taxon>
        <taxon>Agaricales</taxon>
        <taxon>Marasmiineae</taxon>
        <taxon>Mycenaceae</taxon>
        <taxon>Mycena</taxon>
    </lineage>
</organism>